<evidence type="ECO:0000256" key="2">
    <source>
        <dbReference type="ARBA" id="ARBA00022692"/>
    </source>
</evidence>
<organism evidence="7">
    <name type="scientific">Desulfitobacterium hafniense</name>
    <name type="common">Desulfitobacterium frappieri</name>
    <dbReference type="NCBI Taxonomy" id="49338"/>
    <lineage>
        <taxon>Bacteria</taxon>
        <taxon>Bacillati</taxon>
        <taxon>Bacillota</taxon>
        <taxon>Clostridia</taxon>
        <taxon>Eubacteriales</taxon>
        <taxon>Desulfitobacteriaceae</taxon>
        <taxon>Desulfitobacterium</taxon>
    </lineage>
</organism>
<reference evidence="7" key="1">
    <citation type="submission" date="2014-07" db="EMBL/GenBank/DDBJ databases">
        <authorList>
            <person name="Hornung V.Bastian."/>
        </authorList>
    </citation>
    <scope>NUCLEOTIDE SEQUENCE</scope>
    <source>
        <strain evidence="7">PCE-S</strain>
    </source>
</reference>
<dbReference type="AlphaFoldDB" id="A0A098AY58"/>
<dbReference type="InterPro" id="IPR000412">
    <property type="entry name" value="ABC_2_transport"/>
</dbReference>
<evidence type="ECO:0000256" key="3">
    <source>
        <dbReference type="ARBA" id="ARBA00022989"/>
    </source>
</evidence>
<accession>A0A098AY58</accession>
<keyword evidence="4 5" id="KW-0472">Membrane</keyword>
<protein>
    <recommendedName>
        <fullName evidence="5">Transport permease protein</fullName>
    </recommendedName>
</protein>
<dbReference type="InterPro" id="IPR013525">
    <property type="entry name" value="ABC2_TM"/>
</dbReference>
<keyword evidence="3 5" id="KW-1133">Transmembrane helix</keyword>
<feature type="transmembrane region" description="Helical" evidence="5">
    <location>
        <begin position="17"/>
        <end position="37"/>
    </location>
</feature>
<evidence type="ECO:0000313" key="7">
    <source>
        <dbReference type="EMBL" id="CDX00546.1"/>
    </source>
</evidence>
<comment type="subcellular location">
    <subcellularLocation>
        <location evidence="5">Cell membrane</location>
        <topology evidence="5">Multi-pass membrane protein</topology>
    </subcellularLocation>
    <subcellularLocation>
        <location evidence="1">Membrane</location>
        <topology evidence="1">Multi-pass membrane protein</topology>
    </subcellularLocation>
</comment>
<gene>
    <name evidence="7" type="ORF">DPCES_0659</name>
</gene>
<dbReference type="PROSITE" id="PS51012">
    <property type="entry name" value="ABC_TM2"/>
    <property type="match status" value="1"/>
</dbReference>
<evidence type="ECO:0000256" key="4">
    <source>
        <dbReference type="ARBA" id="ARBA00023136"/>
    </source>
</evidence>
<dbReference type="PIRSF" id="PIRSF006648">
    <property type="entry name" value="DrrB"/>
    <property type="match status" value="1"/>
</dbReference>
<dbReference type="PATRIC" id="fig|49338.4.peg.705"/>
<evidence type="ECO:0000256" key="1">
    <source>
        <dbReference type="ARBA" id="ARBA00004141"/>
    </source>
</evidence>
<dbReference type="PANTHER" id="PTHR43229:SF2">
    <property type="entry name" value="NODULATION PROTEIN J"/>
    <property type="match status" value="1"/>
</dbReference>
<dbReference type="EMBL" id="LK996017">
    <property type="protein sequence ID" value="CDX00546.1"/>
    <property type="molecule type" value="Genomic_DNA"/>
</dbReference>
<keyword evidence="5" id="KW-0813">Transport</keyword>
<feature type="transmembrane region" description="Helical" evidence="5">
    <location>
        <begin position="158"/>
        <end position="177"/>
    </location>
</feature>
<keyword evidence="2 5" id="KW-0812">Transmembrane</keyword>
<dbReference type="GO" id="GO:0043190">
    <property type="term" value="C:ATP-binding cassette (ABC) transporter complex"/>
    <property type="evidence" value="ECO:0007669"/>
    <property type="project" value="InterPro"/>
</dbReference>
<dbReference type="InterPro" id="IPR051784">
    <property type="entry name" value="Nod_factor_ABC_transporter"/>
</dbReference>
<dbReference type="InterPro" id="IPR047817">
    <property type="entry name" value="ABC2_TM_bact-type"/>
</dbReference>
<comment type="similarity">
    <text evidence="5">Belongs to the ABC-2 integral membrane protein family.</text>
</comment>
<sequence length="238" mass="26330">MKTLFSLTFKSASRDPFLLLWSILLPIGGMVGLGMLIKSPEYPQSIVTGMMAVSILFYAFTTTSFAILAQRRRGVYHLLRVTPLPLWQYVCGLSGAWTLISFLCALLVLLSGVLVFKLNVSLPSFLAMVPIILIATLSYVFFSFFIAGLSRSENNVSILTNLITMPLLLGSSAFYSLNNAPAFIQTINRWNPFQWFIDGLRSALDSAWADYLTSMGLISLVAIAALVLALKTFRYTDV</sequence>
<feature type="transmembrane region" description="Helical" evidence="5">
    <location>
        <begin position="90"/>
        <end position="116"/>
    </location>
</feature>
<evidence type="ECO:0000256" key="5">
    <source>
        <dbReference type="RuleBase" id="RU361157"/>
    </source>
</evidence>
<dbReference type="RefSeq" id="WP_208925256.1">
    <property type="nucleotide sequence ID" value="NZ_JAYFNZ010000025.1"/>
</dbReference>
<feature type="transmembrane region" description="Helical" evidence="5">
    <location>
        <begin position="49"/>
        <end position="69"/>
    </location>
</feature>
<name>A0A098AY58_DESHA</name>
<dbReference type="GO" id="GO:0140359">
    <property type="term" value="F:ABC-type transporter activity"/>
    <property type="evidence" value="ECO:0007669"/>
    <property type="project" value="InterPro"/>
</dbReference>
<feature type="domain" description="ABC transmembrane type-2" evidence="6">
    <location>
        <begin position="7"/>
        <end position="236"/>
    </location>
</feature>
<feature type="transmembrane region" description="Helical" evidence="5">
    <location>
        <begin position="122"/>
        <end position="146"/>
    </location>
</feature>
<evidence type="ECO:0000259" key="6">
    <source>
        <dbReference type="PROSITE" id="PS51012"/>
    </source>
</evidence>
<feature type="transmembrane region" description="Helical" evidence="5">
    <location>
        <begin position="211"/>
        <end position="230"/>
    </location>
</feature>
<dbReference type="PANTHER" id="PTHR43229">
    <property type="entry name" value="NODULATION PROTEIN J"/>
    <property type="match status" value="1"/>
</dbReference>
<proteinExistence type="inferred from homology"/>
<keyword evidence="5" id="KW-1003">Cell membrane</keyword>
<dbReference type="Pfam" id="PF01061">
    <property type="entry name" value="ABC2_membrane"/>
    <property type="match status" value="1"/>
</dbReference>